<evidence type="ECO:0000256" key="1">
    <source>
        <dbReference type="ARBA" id="ARBA00006328"/>
    </source>
</evidence>
<name>A0A6A1TXA6_NEOGA</name>
<dbReference type="RefSeq" id="WP_151045983.1">
    <property type="nucleotide sequence ID" value="NZ_VZUL01000002.1"/>
</dbReference>
<evidence type="ECO:0000259" key="3">
    <source>
        <dbReference type="Pfam" id="PF05368"/>
    </source>
</evidence>
<dbReference type="Pfam" id="PF05368">
    <property type="entry name" value="NmrA"/>
    <property type="match status" value="1"/>
</dbReference>
<accession>A0A6A1TXA6</accession>
<dbReference type="InterPro" id="IPR008030">
    <property type="entry name" value="NmrA-like"/>
</dbReference>
<dbReference type="Gene3D" id="3.90.25.10">
    <property type="entry name" value="UDP-galactose 4-epimerase, domain 1"/>
    <property type="match status" value="1"/>
</dbReference>
<dbReference type="Gene3D" id="3.40.50.720">
    <property type="entry name" value="NAD(P)-binding Rossmann-like Domain"/>
    <property type="match status" value="1"/>
</dbReference>
<dbReference type="CDD" id="cd05251">
    <property type="entry name" value="NmrA_like_SDR_a"/>
    <property type="match status" value="1"/>
</dbReference>
<dbReference type="InterPro" id="IPR051164">
    <property type="entry name" value="NmrA-like_oxidored"/>
</dbReference>
<dbReference type="PANTHER" id="PTHR42748:SF7">
    <property type="entry name" value="NMRA LIKE REDOX SENSOR 1-RELATED"/>
    <property type="match status" value="1"/>
</dbReference>
<comment type="caution">
    <text evidence="4">The sequence shown here is derived from an EMBL/GenBank/DDBJ whole genome shotgun (WGS) entry which is preliminary data.</text>
</comment>
<dbReference type="PANTHER" id="PTHR42748">
    <property type="entry name" value="NITROGEN METABOLITE REPRESSION PROTEIN NMRA FAMILY MEMBER"/>
    <property type="match status" value="1"/>
</dbReference>
<dbReference type="SUPFAM" id="SSF51735">
    <property type="entry name" value="NAD(P)-binding Rossmann-fold domains"/>
    <property type="match status" value="1"/>
</dbReference>
<dbReference type="EMBL" id="VZUL01000002">
    <property type="protein sequence ID" value="KAB1089263.1"/>
    <property type="molecule type" value="Genomic_DNA"/>
</dbReference>
<keyword evidence="2" id="KW-0521">NADP</keyword>
<proteinExistence type="inferred from homology"/>
<gene>
    <name evidence="4" type="ORF">F4V91_24700</name>
</gene>
<comment type="similarity">
    <text evidence="1">Belongs to the NmrA-type oxidoreductase family.</text>
</comment>
<dbReference type="AlphaFoldDB" id="A0A6A1TXA6"/>
<evidence type="ECO:0000256" key="2">
    <source>
        <dbReference type="ARBA" id="ARBA00022857"/>
    </source>
</evidence>
<evidence type="ECO:0000313" key="5">
    <source>
        <dbReference type="Proteomes" id="UP000386575"/>
    </source>
</evidence>
<evidence type="ECO:0000313" key="4">
    <source>
        <dbReference type="EMBL" id="KAB1089263.1"/>
    </source>
</evidence>
<dbReference type="Proteomes" id="UP000386575">
    <property type="component" value="Unassembled WGS sequence"/>
</dbReference>
<dbReference type="InterPro" id="IPR036291">
    <property type="entry name" value="NAD(P)-bd_dom_sf"/>
</dbReference>
<sequence length="288" mass="31410">MKTQDIPDGKTIVVLGATGQQGGAVARALLATGRWKLRTITRDTTSPSAANLARQGVDVRAASLDEPGSLQTAFEGAYGVYSVQGTDGGADRELRRGIAVADAAKANRIEHFIYASVGGADRAPGVPHFESKGRIEQHVRNIGLPATIVRPTFFMDNFSRALPRWVLIALMRSYLPDAKPLQMIAVDDIGRWAVRAFDDAAAFIGQAEEIAGDELTRAEIVAILRRHGRTTGLPVGVPRILRPAIPDDFLKMFEWFARAGYKADVGALRAKQPDMMTFDQWLTRTDVR</sequence>
<organism evidence="4 5">
    <name type="scientific">Neorhizobium galegae</name>
    <name type="common">Rhizobium galegae</name>
    <dbReference type="NCBI Taxonomy" id="399"/>
    <lineage>
        <taxon>Bacteria</taxon>
        <taxon>Pseudomonadati</taxon>
        <taxon>Pseudomonadota</taxon>
        <taxon>Alphaproteobacteria</taxon>
        <taxon>Hyphomicrobiales</taxon>
        <taxon>Rhizobiaceae</taxon>
        <taxon>Rhizobium/Agrobacterium group</taxon>
        <taxon>Neorhizobium</taxon>
    </lineage>
</organism>
<reference evidence="4 5" key="1">
    <citation type="submission" date="2019-09" db="EMBL/GenBank/DDBJ databases">
        <title>Genome sequencing of Ng87 strain.</title>
        <authorList>
            <person name="Karasev E.S."/>
            <person name="Andronov E."/>
        </authorList>
    </citation>
    <scope>NUCLEOTIDE SEQUENCE [LARGE SCALE GENOMIC DNA]</scope>
    <source>
        <strain evidence="4 5">Ng87</strain>
    </source>
</reference>
<protein>
    <submittedName>
        <fullName evidence="4">NmrA/HSCARG family protein</fullName>
    </submittedName>
</protein>
<feature type="domain" description="NmrA-like" evidence="3">
    <location>
        <begin position="10"/>
        <end position="263"/>
    </location>
</feature>